<evidence type="ECO:0000256" key="1">
    <source>
        <dbReference type="ARBA" id="ARBA00009156"/>
    </source>
</evidence>
<evidence type="ECO:0000256" key="3">
    <source>
        <dbReference type="ARBA" id="ARBA00022777"/>
    </source>
</evidence>
<dbReference type="SUPFAM" id="SSF53067">
    <property type="entry name" value="Actin-like ATPase domain"/>
    <property type="match status" value="2"/>
</dbReference>
<name>A0A081BTZ0_VECG1</name>
<dbReference type="InterPro" id="IPR018485">
    <property type="entry name" value="FGGY_C"/>
</dbReference>
<feature type="domain" description="Carbohydrate kinase FGGY N-terminal" evidence="5">
    <location>
        <begin position="3"/>
        <end position="244"/>
    </location>
</feature>
<dbReference type="GO" id="GO:0005975">
    <property type="term" value="P:carbohydrate metabolic process"/>
    <property type="evidence" value="ECO:0007669"/>
    <property type="project" value="InterPro"/>
</dbReference>
<accession>A0A081BTZ0</accession>
<organism evidence="7 8">
    <name type="scientific">Vecturithrix granuli</name>
    <dbReference type="NCBI Taxonomy" id="1499967"/>
    <lineage>
        <taxon>Bacteria</taxon>
        <taxon>Candidatus Moduliflexota</taxon>
        <taxon>Candidatus Vecturitrichia</taxon>
        <taxon>Candidatus Vecturitrichales</taxon>
        <taxon>Candidatus Vecturitrichaceae</taxon>
        <taxon>Candidatus Vecturithrix</taxon>
    </lineage>
</organism>
<dbReference type="HOGENOM" id="CLU_009281_3_4_0"/>
<evidence type="ECO:0000313" key="8">
    <source>
        <dbReference type="Proteomes" id="UP000030661"/>
    </source>
</evidence>
<keyword evidence="8" id="KW-1185">Reference proteome</keyword>
<dbReference type="GO" id="GO:0016773">
    <property type="term" value="F:phosphotransferase activity, alcohol group as acceptor"/>
    <property type="evidence" value="ECO:0007669"/>
    <property type="project" value="InterPro"/>
</dbReference>
<dbReference type="InterPro" id="IPR018483">
    <property type="entry name" value="Carb_kinase_FGGY_CS"/>
</dbReference>
<feature type="domain" description="Carbohydrate kinase FGGY C-terminal" evidence="6">
    <location>
        <begin position="258"/>
        <end position="436"/>
    </location>
</feature>
<dbReference type="InterPro" id="IPR043129">
    <property type="entry name" value="ATPase_NBD"/>
</dbReference>
<keyword evidence="2 4" id="KW-0808">Transferase</keyword>
<dbReference type="Proteomes" id="UP000030661">
    <property type="component" value="Unassembled WGS sequence"/>
</dbReference>
<keyword evidence="3 4" id="KW-0418">Kinase</keyword>
<dbReference type="Gene3D" id="3.30.420.40">
    <property type="match status" value="2"/>
</dbReference>
<dbReference type="eggNOG" id="COG1070">
    <property type="taxonomic scope" value="Bacteria"/>
</dbReference>
<dbReference type="PROSITE" id="PS00445">
    <property type="entry name" value="FGGY_KINASES_2"/>
    <property type="match status" value="1"/>
</dbReference>
<dbReference type="EMBL" id="DF820464">
    <property type="protein sequence ID" value="GAK55795.1"/>
    <property type="molecule type" value="Genomic_DNA"/>
</dbReference>
<dbReference type="PANTHER" id="PTHR43095:SF5">
    <property type="entry name" value="XYLULOSE KINASE"/>
    <property type="match status" value="1"/>
</dbReference>
<sequence>MAYLVGIDLGSSSLKVAVFQEDGAVIARQSAVNILHTPRPGWSEYDPQEVWEGIVRCLRTCLASIEDRSAIRGVSISSMGEVGIPITRSGEPLFPAISWMDQRALPQLNWWAANFDRSYLFSISGMPLDPMYSIHKIMWLRDQQPEIYASMYKWICLPDYIVFKLTGELISSYSHASRTMVFDVHTKAWSSELCEEAGISTDIFPKVTNSGVIAGEILPDIATLTGLPVGTPVVLGAHDHACVAVALGLTQADEVVDSTGTGEGLAAVTASPHLPASLADTNRYACYPHCVPEKYLVLGHLGVIGQTLTWISNVTGQRLEEYSQVPEAKRPFYFPFLGNPEDPMHDVGAWMGITPSLSGADLVSSLMESVCFWFRYNLERYTSGYGVIPRRIWLTGGLSQCEVLSRLKADVLNATLTIPHYPDLAVLGAAMIAGIGAGVYASWDEAFARVRLPCKQIAPNEARASLYDTQYLRYVHIAETLGMKLTMRDSSLT</sequence>
<dbReference type="AlphaFoldDB" id="A0A081BTZ0"/>
<protein>
    <submittedName>
        <fullName evidence="7">Carbohydrate kinase, FGGY</fullName>
    </submittedName>
</protein>
<evidence type="ECO:0000259" key="6">
    <source>
        <dbReference type="Pfam" id="PF02782"/>
    </source>
</evidence>
<dbReference type="PIRSF" id="PIRSF000538">
    <property type="entry name" value="GlpK"/>
    <property type="match status" value="1"/>
</dbReference>
<evidence type="ECO:0000256" key="2">
    <source>
        <dbReference type="ARBA" id="ARBA00022679"/>
    </source>
</evidence>
<dbReference type="InterPro" id="IPR000577">
    <property type="entry name" value="Carb_kinase_FGGY"/>
</dbReference>
<dbReference type="CDD" id="cd07773">
    <property type="entry name" value="ASKHA_NBD_FGGY_FK"/>
    <property type="match status" value="1"/>
</dbReference>
<dbReference type="Pfam" id="PF00370">
    <property type="entry name" value="FGGY_N"/>
    <property type="match status" value="1"/>
</dbReference>
<dbReference type="InterPro" id="IPR050406">
    <property type="entry name" value="FGGY_Carb_Kinase"/>
</dbReference>
<dbReference type="STRING" id="1499967.U27_02754"/>
<dbReference type="Pfam" id="PF02782">
    <property type="entry name" value="FGGY_C"/>
    <property type="match status" value="1"/>
</dbReference>
<dbReference type="PROSITE" id="PS00933">
    <property type="entry name" value="FGGY_KINASES_1"/>
    <property type="match status" value="1"/>
</dbReference>
<dbReference type="InterPro" id="IPR018484">
    <property type="entry name" value="FGGY_N"/>
</dbReference>
<evidence type="ECO:0000313" key="7">
    <source>
        <dbReference type="EMBL" id="GAK55795.1"/>
    </source>
</evidence>
<evidence type="ECO:0000259" key="5">
    <source>
        <dbReference type="Pfam" id="PF00370"/>
    </source>
</evidence>
<comment type="similarity">
    <text evidence="1 4">Belongs to the FGGY kinase family.</text>
</comment>
<dbReference type="GO" id="GO:0016301">
    <property type="term" value="F:kinase activity"/>
    <property type="evidence" value="ECO:0007669"/>
    <property type="project" value="UniProtKB-KW"/>
</dbReference>
<evidence type="ECO:0000256" key="4">
    <source>
        <dbReference type="RuleBase" id="RU003733"/>
    </source>
</evidence>
<gene>
    <name evidence="7" type="ORF">U27_02754</name>
</gene>
<reference evidence="7 8" key="1">
    <citation type="journal article" date="2015" name="PeerJ">
        <title>First genomic representation of candidate bacterial phylum KSB3 points to enhanced environmental sensing as a trigger of wastewater bulking.</title>
        <authorList>
            <person name="Sekiguchi Y."/>
            <person name="Ohashi A."/>
            <person name="Parks D.H."/>
            <person name="Yamauchi T."/>
            <person name="Tyson G.W."/>
            <person name="Hugenholtz P."/>
        </authorList>
    </citation>
    <scope>NUCLEOTIDE SEQUENCE [LARGE SCALE GENOMIC DNA]</scope>
</reference>
<proteinExistence type="inferred from homology"/>
<dbReference type="PANTHER" id="PTHR43095">
    <property type="entry name" value="SUGAR KINASE"/>
    <property type="match status" value="1"/>
</dbReference>